<dbReference type="Proteomes" id="UP000199128">
    <property type="component" value="Unassembled WGS sequence"/>
</dbReference>
<protein>
    <submittedName>
        <fullName evidence="4">Relaxase/Mobilisation nuclease domain-containing protein</fullName>
    </submittedName>
</protein>
<evidence type="ECO:0000313" key="6">
    <source>
        <dbReference type="Proteomes" id="UP000199135"/>
    </source>
</evidence>
<evidence type="ECO:0000313" key="4">
    <source>
        <dbReference type="EMBL" id="SER33945.1"/>
    </source>
</evidence>
<dbReference type="Pfam" id="PF03432">
    <property type="entry name" value="Relaxase"/>
    <property type="match status" value="1"/>
</dbReference>
<reference evidence="5 6" key="1">
    <citation type="submission" date="2016-10" db="EMBL/GenBank/DDBJ databases">
        <authorList>
            <person name="Varghese N."/>
            <person name="Submissions S."/>
        </authorList>
    </citation>
    <scope>NUCLEOTIDE SEQUENCE [LARGE SCALE GENOMIC DNA]</scope>
    <source>
        <strain evidence="5">KHGC19</strain>
        <strain evidence="3 6">WCP15</strain>
    </source>
</reference>
<reference evidence="4" key="2">
    <citation type="submission" date="2016-10" db="EMBL/GenBank/DDBJ databases">
        <authorList>
            <person name="de Groot N.N."/>
        </authorList>
    </citation>
    <scope>NUCLEOTIDE SEQUENCE [LARGE SCALE GENOMIC DNA]</scope>
    <source>
        <strain evidence="4">KHGC19</strain>
    </source>
</reference>
<dbReference type="Proteomes" id="UP000199135">
    <property type="component" value="Unassembled WGS sequence"/>
</dbReference>
<name>A0A1H9NE19_9ACTN</name>
<keyword evidence="6" id="KW-1185">Reference proteome</keyword>
<evidence type="ECO:0000256" key="1">
    <source>
        <dbReference type="SAM" id="MobiDB-lite"/>
    </source>
</evidence>
<organism evidence="4 5">
    <name type="scientific">Parafannyhessea umbonata</name>
    <dbReference type="NCBI Taxonomy" id="604330"/>
    <lineage>
        <taxon>Bacteria</taxon>
        <taxon>Bacillati</taxon>
        <taxon>Actinomycetota</taxon>
        <taxon>Coriobacteriia</taxon>
        <taxon>Coriobacteriales</taxon>
        <taxon>Atopobiaceae</taxon>
        <taxon>Parafannyhessea</taxon>
    </lineage>
</organism>
<dbReference type="RefSeq" id="WP_159443969.1">
    <property type="nucleotide sequence ID" value="NZ_FNWT01000005.1"/>
</dbReference>
<dbReference type="EMBL" id="FOGP01000001">
    <property type="protein sequence ID" value="SER33945.1"/>
    <property type="molecule type" value="Genomic_DNA"/>
</dbReference>
<accession>A0A1H9NE19</accession>
<feature type="region of interest" description="Disordered" evidence="1">
    <location>
        <begin position="351"/>
        <end position="424"/>
    </location>
</feature>
<feature type="domain" description="MobA/VirD2-like nuclease" evidence="2">
    <location>
        <begin position="36"/>
        <end position="129"/>
    </location>
</feature>
<gene>
    <name evidence="4" type="ORF">SAMN05216446_0390</name>
    <name evidence="3" type="ORF">SAMN05216447_10572</name>
</gene>
<proteinExistence type="predicted"/>
<dbReference type="EMBL" id="FNWT01000005">
    <property type="protein sequence ID" value="SEH54699.1"/>
    <property type="molecule type" value="Genomic_DNA"/>
</dbReference>
<feature type="compositionally biased region" description="Basic and acidic residues" evidence="1">
    <location>
        <begin position="362"/>
        <end position="380"/>
    </location>
</feature>
<dbReference type="InterPro" id="IPR005094">
    <property type="entry name" value="Endonuclease_MobA/VirD2"/>
</dbReference>
<evidence type="ECO:0000313" key="5">
    <source>
        <dbReference type="Proteomes" id="UP000199128"/>
    </source>
</evidence>
<sequence length="424" mass="47851">MAAIERYLERGGRAIGHDFVNLDCMERGGGEARGWAAEMDELRAVYGNGEPYRGRPAITYRHYVVSPDPADKVDLERLRELALSWAERHFGEYQVTIVYHDDNEHAIPHAHVVVGNTNVETGRRLHVPDPKGLNRDLQRMARERGLGYLADEHAVFDRRAKGGEARTTQREYKGRAERRIERKGGYSWVADIRQRARTARALAHDEASYRSVLGALGVELSLNSPNARRRDFLYALSDHPARRVGGEKLGRCYGKQALEWEWGYPTALKCDAIDKRIEGAVLVRDLDELGELARLMEALRDPRIASIADIDWQIGLLERDLEAAEDAQGKATIADKLGRFGDAHKFAVGHGMLPARRPRPVSNHEPRHDSGSWHDHHSGSHGDSPLAPTLGQPRQGRLVPLKQKRGHRLRVPMPHHAVPEPERW</sequence>
<evidence type="ECO:0000259" key="2">
    <source>
        <dbReference type="Pfam" id="PF03432"/>
    </source>
</evidence>
<dbReference type="AlphaFoldDB" id="A0A1H9NE19"/>
<evidence type="ECO:0000313" key="3">
    <source>
        <dbReference type="EMBL" id="SEH54699.1"/>
    </source>
</evidence>